<proteinExistence type="inferred from homology"/>
<dbReference type="GO" id="GO:0019748">
    <property type="term" value="P:secondary metabolic process"/>
    <property type="evidence" value="ECO:0007669"/>
    <property type="project" value="TreeGrafter"/>
</dbReference>
<keyword evidence="3" id="KW-1185">Reference proteome</keyword>
<dbReference type="GO" id="GO:0006508">
    <property type="term" value="P:proteolysis"/>
    <property type="evidence" value="ECO:0007669"/>
    <property type="project" value="InterPro"/>
</dbReference>
<evidence type="ECO:0000313" key="3">
    <source>
        <dbReference type="Proteomes" id="UP001172457"/>
    </source>
</evidence>
<dbReference type="GO" id="GO:0004185">
    <property type="term" value="F:serine-type carboxypeptidase activity"/>
    <property type="evidence" value="ECO:0007669"/>
    <property type="project" value="InterPro"/>
</dbReference>
<dbReference type="InterPro" id="IPR001563">
    <property type="entry name" value="Peptidase_S10"/>
</dbReference>
<comment type="caution">
    <text evidence="2">The sequence shown here is derived from an EMBL/GenBank/DDBJ whole genome shotgun (WGS) entry which is preliminary data.</text>
</comment>
<dbReference type="EMBL" id="JARYMX010000003">
    <property type="protein sequence ID" value="KAJ9558111.1"/>
    <property type="molecule type" value="Genomic_DNA"/>
</dbReference>
<evidence type="ECO:0000313" key="2">
    <source>
        <dbReference type="EMBL" id="KAJ9558111.1"/>
    </source>
</evidence>
<evidence type="ECO:0000256" key="1">
    <source>
        <dbReference type="ARBA" id="ARBA00009431"/>
    </source>
</evidence>
<dbReference type="PANTHER" id="PTHR11802">
    <property type="entry name" value="SERINE PROTEASE FAMILY S10 SERINE CARBOXYPEPTIDASE"/>
    <property type="match status" value="1"/>
</dbReference>
<dbReference type="GO" id="GO:0016747">
    <property type="term" value="F:acyltransferase activity, transferring groups other than amino-acyl groups"/>
    <property type="evidence" value="ECO:0007669"/>
    <property type="project" value="TreeGrafter"/>
</dbReference>
<dbReference type="InterPro" id="IPR029058">
    <property type="entry name" value="AB_hydrolase_fold"/>
</dbReference>
<gene>
    <name evidence="2" type="ORF">OSB04_012725</name>
</gene>
<protein>
    <submittedName>
        <fullName evidence="2">Uncharacterized protein</fullName>
    </submittedName>
</protein>
<dbReference type="PANTHER" id="PTHR11802:SF29">
    <property type="entry name" value="SERINE CARBOXYPEPTIDASE-LIKE 19"/>
    <property type="match status" value="1"/>
</dbReference>
<reference evidence="2" key="1">
    <citation type="submission" date="2023-03" db="EMBL/GenBank/DDBJ databases">
        <title>Chromosome-scale reference genome and RAD-based genetic map of yellow starthistle (Centaurea solstitialis) reveal putative structural variation and QTLs associated with invader traits.</title>
        <authorList>
            <person name="Reatini B."/>
            <person name="Cang F.A."/>
            <person name="Jiang Q."/>
            <person name="Mckibben M.T.W."/>
            <person name="Barker M.S."/>
            <person name="Rieseberg L.H."/>
            <person name="Dlugosch K.M."/>
        </authorList>
    </citation>
    <scope>NUCLEOTIDE SEQUENCE</scope>
    <source>
        <strain evidence="2">CAN-66</strain>
        <tissue evidence="2">Leaf</tissue>
    </source>
</reference>
<sequence length="297" mass="35048">MFNNFQPFLHWRKLVFRISNPNNLTANIKRPFFLYMLHDGAQQERSEGEGSPLVFARMNFVQQGYVLSNPRTFAAEQNFGIRFANGMGLISDELYKSLFHSCHGEYRPAYISPNNIACLQNLEWYQQCMDGILEVNILEIDCSDFSSIKLPSHRLKVQQPLSKIYCYFLYSNPYSQKPFQRNESYNKFWRTVYMMQDELNSLMTYWANDGSVREALHIRKGSKVDWIRCNKENFTTVLDDVRDYHLNLSKKGYRSLIFSGDQDMTIPHQSTQLWIKELNYSVTDQWRSWKIRGQIAG</sequence>
<name>A0AA38WQU3_9ASTR</name>
<dbReference type="Gene3D" id="3.40.50.1820">
    <property type="entry name" value="alpha/beta hydrolase"/>
    <property type="match status" value="1"/>
</dbReference>
<dbReference type="AlphaFoldDB" id="A0AA38WQU3"/>
<dbReference type="Proteomes" id="UP001172457">
    <property type="component" value="Chromosome 3"/>
</dbReference>
<comment type="similarity">
    <text evidence="1">Belongs to the peptidase S10 family.</text>
</comment>
<accession>A0AA38WQU3</accession>
<dbReference type="SUPFAM" id="SSF53474">
    <property type="entry name" value="alpha/beta-Hydrolases"/>
    <property type="match status" value="1"/>
</dbReference>
<organism evidence="2 3">
    <name type="scientific">Centaurea solstitialis</name>
    <name type="common">yellow star-thistle</name>
    <dbReference type="NCBI Taxonomy" id="347529"/>
    <lineage>
        <taxon>Eukaryota</taxon>
        <taxon>Viridiplantae</taxon>
        <taxon>Streptophyta</taxon>
        <taxon>Embryophyta</taxon>
        <taxon>Tracheophyta</taxon>
        <taxon>Spermatophyta</taxon>
        <taxon>Magnoliopsida</taxon>
        <taxon>eudicotyledons</taxon>
        <taxon>Gunneridae</taxon>
        <taxon>Pentapetalae</taxon>
        <taxon>asterids</taxon>
        <taxon>campanulids</taxon>
        <taxon>Asterales</taxon>
        <taxon>Asteraceae</taxon>
        <taxon>Carduoideae</taxon>
        <taxon>Cardueae</taxon>
        <taxon>Centaureinae</taxon>
        <taxon>Centaurea</taxon>
    </lineage>
</organism>
<dbReference type="Pfam" id="PF00450">
    <property type="entry name" value="Peptidase_S10"/>
    <property type="match status" value="1"/>
</dbReference>